<evidence type="ECO:0000256" key="1">
    <source>
        <dbReference type="ARBA" id="ARBA00006987"/>
    </source>
</evidence>
<protein>
    <submittedName>
        <fullName evidence="3">Tripartite tricarboxylate transporter substrate-binding protein</fullName>
    </submittedName>
</protein>
<dbReference type="Pfam" id="PF03401">
    <property type="entry name" value="TctC"/>
    <property type="match status" value="1"/>
</dbReference>
<keyword evidence="4" id="KW-1185">Reference proteome</keyword>
<dbReference type="EMBL" id="JAUKVY010000013">
    <property type="protein sequence ID" value="MDO1534350.1"/>
    <property type="molecule type" value="Genomic_DNA"/>
</dbReference>
<evidence type="ECO:0000313" key="4">
    <source>
        <dbReference type="Proteomes" id="UP001169027"/>
    </source>
</evidence>
<feature type="chain" id="PRO_5045959281" evidence="2">
    <location>
        <begin position="25"/>
        <end position="325"/>
    </location>
</feature>
<dbReference type="InterPro" id="IPR005064">
    <property type="entry name" value="BUG"/>
</dbReference>
<dbReference type="RefSeq" id="WP_301811917.1">
    <property type="nucleotide sequence ID" value="NZ_JAUJZH010000013.1"/>
</dbReference>
<dbReference type="PIRSF" id="PIRSF017082">
    <property type="entry name" value="YflP"/>
    <property type="match status" value="1"/>
</dbReference>
<dbReference type="Gene3D" id="3.40.190.150">
    <property type="entry name" value="Bordetella uptake gene, domain 1"/>
    <property type="match status" value="1"/>
</dbReference>
<comment type="similarity">
    <text evidence="1">Belongs to the UPF0065 (bug) family.</text>
</comment>
<reference evidence="3" key="1">
    <citation type="submission" date="2023-06" db="EMBL/GenBank/DDBJ databases">
        <authorList>
            <person name="Jiang Y."/>
            <person name="Liu Q."/>
        </authorList>
    </citation>
    <scope>NUCLEOTIDE SEQUENCE</scope>
    <source>
        <strain evidence="3">CGMCC 1.12090</strain>
    </source>
</reference>
<accession>A0ABT8S6A5</accession>
<name>A0ABT8S6A5_9BURK</name>
<organism evidence="3 4">
    <name type="scientific">Variovorax ginsengisoli</name>
    <dbReference type="NCBI Taxonomy" id="363844"/>
    <lineage>
        <taxon>Bacteria</taxon>
        <taxon>Pseudomonadati</taxon>
        <taxon>Pseudomonadota</taxon>
        <taxon>Betaproteobacteria</taxon>
        <taxon>Burkholderiales</taxon>
        <taxon>Comamonadaceae</taxon>
        <taxon>Variovorax</taxon>
    </lineage>
</organism>
<dbReference type="InterPro" id="IPR042100">
    <property type="entry name" value="Bug_dom1"/>
</dbReference>
<keyword evidence="2" id="KW-0732">Signal</keyword>
<proteinExistence type="inferred from homology"/>
<dbReference type="SUPFAM" id="SSF53850">
    <property type="entry name" value="Periplasmic binding protein-like II"/>
    <property type="match status" value="1"/>
</dbReference>
<evidence type="ECO:0000256" key="2">
    <source>
        <dbReference type="SAM" id="SignalP"/>
    </source>
</evidence>
<sequence length="325" mass="33899">MKLPALLKIALASASLCIAAAAPAQVPTQKGPLKLIVGYPAGGSADVQARTLADKLAAELGVAVVVDNRTGAGGQIAADYVRAAAPDGLTVLLANMHMMVMLPLTSKSVRYDPLKDFKAVGRIASFYEGIAVPADLPAANVRQWLDIARKDPGKATYGVPAPGSVAQFMGYRLGADAKVALVAAPYRGAAPLVQDLLGNQVAAGITPIADLVAYQQSGKLKVLAVNGARRAQLLPDVPTLKELGQPHFDNLEWTGLFVPAGTSKATVEQLHAALNKVLGHKDVQERLIKLSSEPSPSTPEELAGLIADDLQRWGPVIKASGFTSE</sequence>
<feature type="signal peptide" evidence="2">
    <location>
        <begin position="1"/>
        <end position="24"/>
    </location>
</feature>
<dbReference type="PANTHER" id="PTHR42928:SF5">
    <property type="entry name" value="BLR1237 PROTEIN"/>
    <property type="match status" value="1"/>
</dbReference>
<gene>
    <name evidence="3" type="ORF">Q2T77_18840</name>
</gene>
<dbReference type="Proteomes" id="UP001169027">
    <property type="component" value="Unassembled WGS sequence"/>
</dbReference>
<dbReference type="Gene3D" id="3.40.190.10">
    <property type="entry name" value="Periplasmic binding protein-like II"/>
    <property type="match status" value="1"/>
</dbReference>
<dbReference type="PANTHER" id="PTHR42928">
    <property type="entry name" value="TRICARBOXYLATE-BINDING PROTEIN"/>
    <property type="match status" value="1"/>
</dbReference>
<comment type="caution">
    <text evidence="3">The sequence shown here is derived from an EMBL/GenBank/DDBJ whole genome shotgun (WGS) entry which is preliminary data.</text>
</comment>
<evidence type="ECO:0000313" key="3">
    <source>
        <dbReference type="EMBL" id="MDO1534350.1"/>
    </source>
</evidence>